<proteinExistence type="predicted"/>
<evidence type="ECO:0000256" key="4">
    <source>
        <dbReference type="ARBA" id="ARBA00022771"/>
    </source>
</evidence>
<dbReference type="Proteomes" id="UP000708208">
    <property type="component" value="Unassembled WGS sequence"/>
</dbReference>
<evidence type="ECO:0000256" key="6">
    <source>
        <dbReference type="ARBA" id="ARBA00023015"/>
    </source>
</evidence>
<dbReference type="GO" id="GO:0005634">
    <property type="term" value="C:nucleus"/>
    <property type="evidence" value="ECO:0007669"/>
    <property type="project" value="UniProtKB-SubCell"/>
</dbReference>
<gene>
    <name evidence="12" type="ORF">AFUS01_LOCUS18111</name>
</gene>
<dbReference type="InterPro" id="IPR041697">
    <property type="entry name" value="Znf-C2H2_11"/>
</dbReference>
<organism evidence="12 13">
    <name type="scientific">Allacma fusca</name>
    <dbReference type="NCBI Taxonomy" id="39272"/>
    <lineage>
        <taxon>Eukaryota</taxon>
        <taxon>Metazoa</taxon>
        <taxon>Ecdysozoa</taxon>
        <taxon>Arthropoda</taxon>
        <taxon>Hexapoda</taxon>
        <taxon>Collembola</taxon>
        <taxon>Symphypleona</taxon>
        <taxon>Sminthuridae</taxon>
        <taxon>Allacma</taxon>
    </lineage>
</organism>
<name>A0A8J2P2E2_9HEXA</name>
<comment type="subcellular location">
    <subcellularLocation>
        <location evidence="1">Nucleus</location>
    </subcellularLocation>
</comment>
<evidence type="ECO:0000256" key="3">
    <source>
        <dbReference type="ARBA" id="ARBA00022737"/>
    </source>
</evidence>
<dbReference type="InterPro" id="IPR013087">
    <property type="entry name" value="Znf_C2H2_type"/>
</dbReference>
<reference evidence="12" key="1">
    <citation type="submission" date="2021-06" db="EMBL/GenBank/DDBJ databases">
        <authorList>
            <person name="Hodson N. C."/>
            <person name="Mongue J. A."/>
            <person name="Jaron S. K."/>
        </authorList>
    </citation>
    <scope>NUCLEOTIDE SEQUENCE</scope>
</reference>
<dbReference type="AlphaFoldDB" id="A0A8J2P2E2"/>
<evidence type="ECO:0000256" key="5">
    <source>
        <dbReference type="ARBA" id="ARBA00022833"/>
    </source>
</evidence>
<keyword evidence="13" id="KW-1185">Reference proteome</keyword>
<keyword evidence="2" id="KW-0479">Metal-binding</keyword>
<sequence>MSVDEDSKRSEGVKCLICSKETSHRESSRPGQKCATPEAAQALSDLFQNFAQHMNWNTSDHEFDFCHDPFPFCRSCKELVAEMGHLDNQMGTLLRRMKRITIVAASKIMLSTRDGVDGDESNPAREDEVSYFDEKKRKRLKYSPVEESSVPRLSYRQNLWKDFDEIAETSKSTNNVCSNLKSKAVMLHHSESEQMNINTVPEFLLGASVVPWSNQKTNGEHVKKKIDERKADCEPGAVKSERKKINQCVKCKRNFSSPGSLSRHQVISCGEFG</sequence>
<accession>A0A8J2P2E2</accession>
<keyword evidence="5" id="KW-0862">Zinc</keyword>
<keyword evidence="7" id="KW-0238">DNA-binding</keyword>
<comment type="caution">
    <text evidence="12">The sequence shown here is derived from an EMBL/GenBank/DDBJ whole genome shotgun (WGS) entry which is preliminary data.</text>
</comment>
<dbReference type="GO" id="GO:0008270">
    <property type="term" value="F:zinc ion binding"/>
    <property type="evidence" value="ECO:0007669"/>
    <property type="project" value="UniProtKB-KW"/>
</dbReference>
<keyword evidence="4 10" id="KW-0863">Zinc-finger</keyword>
<evidence type="ECO:0000256" key="8">
    <source>
        <dbReference type="ARBA" id="ARBA00023163"/>
    </source>
</evidence>
<evidence type="ECO:0000256" key="7">
    <source>
        <dbReference type="ARBA" id="ARBA00023125"/>
    </source>
</evidence>
<evidence type="ECO:0000313" key="12">
    <source>
        <dbReference type="EMBL" id="CAG7729395.1"/>
    </source>
</evidence>
<evidence type="ECO:0000256" key="10">
    <source>
        <dbReference type="PROSITE-ProRule" id="PRU00042"/>
    </source>
</evidence>
<feature type="domain" description="C2H2-type" evidence="11">
    <location>
        <begin position="246"/>
        <end position="273"/>
    </location>
</feature>
<dbReference type="GO" id="GO:0003677">
    <property type="term" value="F:DNA binding"/>
    <property type="evidence" value="ECO:0007669"/>
    <property type="project" value="UniProtKB-KW"/>
</dbReference>
<evidence type="ECO:0000256" key="9">
    <source>
        <dbReference type="ARBA" id="ARBA00023242"/>
    </source>
</evidence>
<evidence type="ECO:0000256" key="1">
    <source>
        <dbReference type="ARBA" id="ARBA00004123"/>
    </source>
</evidence>
<keyword evidence="3" id="KW-0677">Repeat</keyword>
<dbReference type="PROSITE" id="PS50157">
    <property type="entry name" value="ZINC_FINGER_C2H2_2"/>
    <property type="match status" value="1"/>
</dbReference>
<protein>
    <recommendedName>
        <fullName evidence="11">C2H2-type domain-containing protein</fullName>
    </recommendedName>
</protein>
<keyword evidence="9" id="KW-0539">Nucleus</keyword>
<dbReference type="EMBL" id="CAJVCH010177674">
    <property type="protein sequence ID" value="CAG7729395.1"/>
    <property type="molecule type" value="Genomic_DNA"/>
</dbReference>
<evidence type="ECO:0000313" key="13">
    <source>
        <dbReference type="Proteomes" id="UP000708208"/>
    </source>
</evidence>
<evidence type="ECO:0000256" key="2">
    <source>
        <dbReference type="ARBA" id="ARBA00022723"/>
    </source>
</evidence>
<dbReference type="Pfam" id="PF16622">
    <property type="entry name" value="zf-C2H2_11"/>
    <property type="match status" value="1"/>
</dbReference>
<evidence type="ECO:0000259" key="11">
    <source>
        <dbReference type="PROSITE" id="PS50157"/>
    </source>
</evidence>
<keyword evidence="8" id="KW-0804">Transcription</keyword>
<keyword evidence="6" id="KW-0805">Transcription regulation</keyword>